<gene>
    <name evidence="1" type="ORF">BROFUL_00198</name>
</gene>
<sequence>MNENELSEKIIGLAIKVHSALGPGLLESAYEKALVFELSRNGYKAEVQKSISINYEGIIIDEGYRADIVVNDIVLIELKSVKQIEDIHLKQLLTYLRLSGKKLGLLINFNEILLKNGIRRVINGTIELAHKRKDSL</sequence>
<evidence type="ECO:0000313" key="1">
    <source>
        <dbReference type="EMBL" id="KKO21073.1"/>
    </source>
</evidence>
<proteinExistence type="predicted"/>
<organism evidence="1 2">
    <name type="scientific">Candidatus Brocadia fulgida</name>
    <dbReference type="NCBI Taxonomy" id="380242"/>
    <lineage>
        <taxon>Bacteria</taxon>
        <taxon>Pseudomonadati</taxon>
        <taxon>Planctomycetota</taxon>
        <taxon>Candidatus Brocadiia</taxon>
        <taxon>Candidatus Brocadiales</taxon>
        <taxon>Candidatus Brocadiaceae</taxon>
        <taxon>Candidatus Brocadia</taxon>
    </lineage>
</organism>
<comment type="caution">
    <text evidence="1">The sequence shown here is derived from an EMBL/GenBank/DDBJ whole genome shotgun (WGS) entry which is preliminary data.</text>
</comment>
<accession>A0A0M2UYC3</accession>
<dbReference type="NCBIfam" id="TIGR04256">
    <property type="entry name" value="GxxExxY"/>
    <property type="match status" value="1"/>
</dbReference>
<name>A0A0M2UYC3_9BACT</name>
<evidence type="ECO:0008006" key="3">
    <source>
        <dbReference type="Google" id="ProtNLM"/>
    </source>
</evidence>
<dbReference type="PATRIC" id="fig|380242.3.peg.243"/>
<dbReference type="Pfam" id="PF13366">
    <property type="entry name" value="PDDEXK_3"/>
    <property type="match status" value="1"/>
</dbReference>
<dbReference type="InterPro" id="IPR026350">
    <property type="entry name" value="GxxExxY"/>
</dbReference>
<dbReference type="EMBL" id="LAQJ01000024">
    <property type="protein sequence ID" value="KKO21073.1"/>
    <property type="molecule type" value="Genomic_DNA"/>
</dbReference>
<keyword evidence="2" id="KW-1185">Reference proteome</keyword>
<dbReference type="AlphaFoldDB" id="A0A0M2UYC3"/>
<reference evidence="1 2" key="1">
    <citation type="journal article" date="2013" name="BMC Microbiol.">
        <title>Identification of the type II cytochrome c maturation pathway in anammox bacteria by comparative genomics.</title>
        <authorList>
            <person name="Ferousi C."/>
            <person name="Speth D.R."/>
            <person name="Reimann J."/>
            <person name="Op den Camp H.J."/>
            <person name="Allen J.W."/>
            <person name="Keltjens J.T."/>
            <person name="Jetten M.S."/>
        </authorList>
    </citation>
    <scope>NUCLEOTIDE SEQUENCE [LARGE SCALE GENOMIC DNA]</scope>
    <source>
        <strain evidence="1">RU1</strain>
    </source>
</reference>
<evidence type="ECO:0000313" key="2">
    <source>
        <dbReference type="Proteomes" id="UP000034954"/>
    </source>
</evidence>
<dbReference type="Proteomes" id="UP000034954">
    <property type="component" value="Unassembled WGS sequence"/>
</dbReference>
<protein>
    <recommendedName>
        <fullName evidence="3">GxxExxY protein</fullName>
    </recommendedName>
</protein>